<dbReference type="AlphaFoldDB" id="A0A6M8STJ8"/>
<dbReference type="GO" id="GO:0003677">
    <property type="term" value="F:DNA binding"/>
    <property type="evidence" value="ECO:0007669"/>
    <property type="project" value="InterPro"/>
</dbReference>
<gene>
    <name evidence="1" type="ORF">HQN60_15495</name>
</gene>
<keyword evidence="2" id="KW-1185">Reference proteome</keyword>
<dbReference type="InterPro" id="IPR011010">
    <property type="entry name" value="DNA_brk_join_enz"/>
</dbReference>
<reference evidence="1 2" key="1">
    <citation type="submission" date="2020-05" db="EMBL/GenBank/DDBJ databases">
        <title>Complete genome sequence of Deefgea sp. D17.</title>
        <authorList>
            <person name="Bae J.-W."/>
            <person name="Han J.E."/>
        </authorList>
    </citation>
    <scope>NUCLEOTIDE SEQUENCE [LARGE SCALE GENOMIC DNA]</scope>
    <source>
        <strain evidence="1 2">D17</strain>
    </source>
</reference>
<accession>A0A6M8STJ8</accession>
<evidence type="ECO:0000313" key="1">
    <source>
        <dbReference type="EMBL" id="QKJ68011.1"/>
    </source>
</evidence>
<dbReference type="SUPFAM" id="SSF56349">
    <property type="entry name" value="DNA breaking-rejoining enzymes"/>
    <property type="match status" value="1"/>
</dbReference>
<dbReference type="EMBL" id="CP054143">
    <property type="protein sequence ID" value="QKJ68011.1"/>
    <property type="molecule type" value="Genomic_DNA"/>
</dbReference>
<organism evidence="1 2">
    <name type="scientific">Deefgea piscis</name>
    <dbReference type="NCBI Taxonomy" id="2739061"/>
    <lineage>
        <taxon>Bacteria</taxon>
        <taxon>Pseudomonadati</taxon>
        <taxon>Pseudomonadota</taxon>
        <taxon>Betaproteobacteria</taxon>
        <taxon>Neisseriales</taxon>
        <taxon>Chitinibacteraceae</taxon>
        <taxon>Deefgea</taxon>
    </lineage>
</organism>
<proteinExistence type="predicted"/>
<protein>
    <submittedName>
        <fullName evidence="1">Uncharacterized protein</fullName>
    </submittedName>
</protein>
<dbReference type="RefSeq" id="WP_173534512.1">
    <property type="nucleotide sequence ID" value="NZ_CP054143.1"/>
</dbReference>
<dbReference type="Proteomes" id="UP000504844">
    <property type="component" value="Chromosome"/>
</dbReference>
<name>A0A6M8STJ8_9NEIS</name>
<dbReference type="KEGG" id="dee:HQN60_15495"/>
<evidence type="ECO:0000313" key="2">
    <source>
        <dbReference type="Proteomes" id="UP000504844"/>
    </source>
</evidence>
<sequence length="94" mass="10532">MPQEKLGNNQTSPLLAESFSIIKLQARADEWIFRYHGGGVRSRFERLCVLSGTSGLSFHELRHEGISGLFEERRDSRSGFGIGATGRIWQGIHS</sequence>